<evidence type="ECO:0000256" key="1">
    <source>
        <dbReference type="ARBA" id="ARBA00022729"/>
    </source>
</evidence>
<feature type="domain" description="M23ase beta-sheet core" evidence="3">
    <location>
        <begin position="333"/>
        <end position="427"/>
    </location>
</feature>
<dbReference type="InterPro" id="IPR011055">
    <property type="entry name" value="Dup_hybrid_motif"/>
</dbReference>
<dbReference type="PANTHER" id="PTHR21666">
    <property type="entry name" value="PEPTIDASE-RELATED"/>
    <property type="match status" value="1"/>
</dbReference>
<accession>A8ZU10</accession>
<protein>
    <submittedName>
        <fullName evidence="4">Peptidase M23B</fullName>
    </submittedName>
</protein>
<feature type="transmembrane region" description="Helical" evidence="2">
    <location>
        <begin position="12"/>
        <end position="32"/>
    </location>
</feature>
<dbReference type="EMBL" id="CP000859">
    <property type="protein sequence ID" value="ABW66322.1"/>
    <property type="molecule type" value="Genomic_DNA"/>
</dbReference>
<keyword evidence="1" id="KW-0732">Signal</keyword>
<dbReference type="HOGENOM" id="CLU_048239_0_0_7"/>
<dbReference type="Proteomes" id="UP000008561">
    <property type="component" value="Chromosome"/>
</dbReference>
<dbReference type="GO" id="GO:0004222">
    <property type="term" value="F:metalloendopeptidase activity"/>
    <property type="evidence" value="ECO:0007669"/>
    <property type="project" value="TreeGrafter"/>
</dbReference>
<dbReference type="Gene3D" id="2.70.70.10">
    <property type="entry name" value="Glucose Permease (Domain IIA)"/>
    <property type="match status" value="1"/>
</dbReference>
<dbReference type="KEGG" id="dol:Dole_0512"/>
<evidence type="ECO:0000313" key="4">
    <source>
        <dbReference type="EMBL" id="ABW66322.1"/>
    </source>
</evidence>
<dbReference type="STRING" id="96561.Dole_0512"/>
<gene>
    <name evidence="4" type="ordered locus">Dole_0512</name>
</gene>
<dbReference type="PANTHER" id="PTHR21666:SF289">
    <property type="entry name" value="L-ALA--D-GLU ENDOPEPTIDASE"/>
    <property type="match status" value="1"/>
</dbReference>
<dbReference type="InterPro" id="IPR050570">
    <property type="entry name" value="Cell_wall_metabolism_enzyme"/>
</dbReference>
<name>A8ZU10_DESOH</name>
<sequence>MRSKSDGKSRAWPIILMLMLAAGAVALLILFFPRLEGKAPVVAFSDFNPAIGTSSSFTVSVSDDKSGLRHVWMALLVDGREVVLADESYTAPVSEKDFNLTIEPGAMDLPDGPALLRISVTDNAARNWLKGNLTYLEQAVTIDTRKPDVSVISRQHYVNQGGAGLVVYRVAEPGTTHGVLVGDNFFPGHQGVFSDKTLCLALFAVDHRQGKDTPLLVSATDAAGNTAKTGFYYLIKPKTFPKDVLTISDTFLNLKMPEFDLPEEPASLLDKFVTINSAERKRNVEKIVSLCRTSDSALHWKGDFIRLPNAAPRAGFADQREYVYNGKTVSHSVHMGIDLASLANAEVPAANAGRVVFADWIGIFGKTVVIDHGCGLFSMYSHLSTMDVTPGKMVERGTPIGRTGMTGMAAGDHLHFGMMVHGTFVNPLEWWDAAWITNNITSKIEAVADLPRL</sequence>
<dbReference type="SUPFAM" id="SSF51261">
    <property type="entry name" value="Duplicated hybrid motif"/>
    <property type="match status" value="1"/>
</dbReference>
<dbReference type="Pfam" id="PF01551">
    <property type="entry name" value="Peptidase_M23"/>
    <property type="match status" value="1"/>
</dbReference>
<dbReference type="eggNOG" id="COG0739">
    <property type="taxonomic scope" value="Bacteria"/>
</dbReference>
<dbReference type="InterPro" id="IPR016047">
    <property type="entry name" value="M23ase_b-sheet_dom"/>
</dbReference>
<organism evidence="4 5">
    <name type="scientific">Desulfosudis oleivorans (strain DSM 6200 / JCM 39069 / Hxd3)</name>
    <name type="common">Desulfococcus oleovorans</name>
    <dbReference type="NCBI Taxonomy" id="96561"/>
    <lineage>
        <taxon>Bacteria</taxon>
        <taxon>Pseudomonadati</taxon>
        <taxon>Thermodesulfobacteriota</taxon>
        <taxon>Desulfobacteria</taxon>
        <taxon>Desulfobacterales</taxon>
        <taxon>Desulfosudaceae</taxon>
        <taxon>Desulfosudis</taxon>
    </lineage>
</organism>
<keyword evidence="2" id="KW-0812">Transmembrane</keyword>
<keyword evidence="2" id="KW-1133">Transmembrane helix</keyword>
<dbReference type="AlphaFoldDB" id="A8ZU10"/>
<dbReference type="CDD" id="cd12797">
    <property type="entry name" value="M23_peptidase"/>
    <property type="match status" value="1"/>
</dbReference>
<reference evidence="4 5" key="1">
    <citation type="submission" date="2007-10" db="EMBL/GenBank/DDBJ databases">
        <title>Complete sequence of Desulfococcus oleovorans Hxd3.</title>
        <authorList>
            <consortium name="US DOE Joint Genome Institute"/>
            <person name="Copeland A."/>
            <person name="Lucas S."/>
            <person name="Lapidus A."/>
            <person name="Barry K."/>
            <person name="Glavina del Rio T."/>
            <person name="Dalin E."/>
            <person name="Tice H."/>
            <person name="Pitluck S."/>
            <person name="Kiss H."/>
            <person name="Brettin T."/>
            <person name="Bruce D."/>
            <person name="Detter J.C."/>
            <person name="Han C."/>
            <person name="Schmutz J."/>
            <person name="Larimer F."/>
            <person name="Land M."/>
            <person name="Hauser L."/>
            <person name="Kyrpides N."/>
            <person name="Kim E."/>
            <person name="Wawrik B."/>
            <person name="Richardson P."/>
        </authorList>
    </citation>
    <scope>NUCLEOTIDE SEQUENCE [LARGE SCALE GENOMIC DNA]</scope>
    <source>
        <strain evidence="5">DSM 6200 / JCM 39069 / Hxd3</strain>
    </source>
</reference>
<keyword evidence="5" id="KW-1185">Reference proteome</keyword>
<keyword evidence="2" id="KW-0472">Membrane</keyword>
<proteinExistence type="predicted"/>
<evidence type="ECO:0000256" key="2">
    <source>
        <dbReference type="SAM" id="Phobius"/>
    </source>
</evidence>
<evidence type="ECO:0000313" key="5">
    <source>
        <dbReference type="Proteomes" id="UP000008561"/>
    </source>
</evidence>
<evidence type="ECO:0000259" key="3">
    <source>
        <dbReference type="Pfam" id="PF01551"/>
    </source>
</evidence>